<keyword evidence="1 5" id="KW-0816">Tricarboxylic acid cycle</keyword>
<feature type="domain" description="CoA-binding" evidence="9">
    <location>
        <begin position="4"/>
        <end position="100"/>
    </location>
</feature>
<dbReference type="AlphaFoldDB" id="F6DLF3"/>
<dbReference type="PIRSF" id="PIRSF001553">
    <property type="entry name" value="SucCS_alpha"/>
    <property type="match status" value="1"/>
</dbReference>
<dbReference type="OrthoDB" id="9807196at2"/>
<dbReference type="SUPFAM" id="SSF52210">
    <property type="entry name" value="Succinyl-CoA synthetase domains"/>
    <property type="match status" value="1"/>
</dbReference>
<dbReference type="Gene3D" id="3.40.50.720">
    <property type="entry name" value="NAD(P)-binding Rossmann-like Domain"/>
    <property type="match status" value="1"/>
</dbReference>
<feature type="binding site" evidence="5">
    <location>
        <position position="159"/>
    </location>
    <ligand>
        <name>substrate</name>
        <note>ligand shared with subunit beta</note>
    </ligand>
</feature>
<gene>
    <name evidence="5" type="primary">sucD</name>
    <name evidence="10" type="ordered locus">Desru_2252</name>
</gene>
<dbReference type="STRING" id="696281.Desru_2252"/>
<dbReference type="PRINTS" id="PR01798">
    <property type="entry name" value="SCOASYNTHASE"/>
</dbReference>
<dbReference type="GO" id="GO:0006099">
    <property type="term" value="P:tricarboxylic acid cycle"/>
    <property type="evidence" value="ECO:0007669"/>
    <property type="project" value="UniProtKB-UniRule"/>
</dbReference>
<comment type="pathway">
    <text evidence="5 8">Carbohydrate metabolism; tricarboxylic acid cycle; succinate from succinyl-CoA (ligase route): step 1/1.</text>
</comment>
<dbReference type="Pfam" id="PF00549">
    <property type="entry name" value="Ligase_CoA"/>
    <property type="match status" value="1"/>
</dbReference>
<dbReference type="eggNOG" id="COG0074">
    <property type="taxonomic scope" value="Bacteria"/>
</dbReference>
<dbReference type="InterPro" id="IPR016102">
    <property type="entry name" value="Succinyl-CoA_synth-like"/>
</dbReference>
<comment type="function">
    <text evidence="5 8">Succinyl-CoA synthetase functions in the citric acid cycle (TCA), coupling the hydrolysis of succinyl-CoA to the synthesis of either ATP or GTP and thus represents the only step of substrate-level phosphorylation in the TCA. The alpha subunit of the enzyme binds the substrates coenzyme A and phosphate, while succinate binding and nucleotide specificity is provided by the beta subunit.</text>
</comment>
<dbReference type="PANTHER" id="PTHR11117">
    <property type="entry name" value="SUCCINYL-COA LIGASE SUBUNIT ALPHA"/>
    <property type="match status" value="1"/>
</dbReference>
<dbReference type="InterPro" id="IPR036291">
    <property type="entry name" value="NAD(P)-bd_dom_sf"/>
</dbReference>
<dbReference type="KEGG" id="dru:Desru_2252"/>
<dbReference type="InterPro" id="IPR017440">
    <property type="entry name" value="Cit_synth/succinyl-CoA_lig_AS"/>
</dbReference>
<dbReference type="SMART" id="SM00881">
    <property type="entry name" value="CoA_binding"/>
    <property type="match status" value="1"/>
</dbReference>
<sequence>MAIIIDKDEVILVQGITGKQGAFHTGQMLAYGAKVAAGVSPGKGGQEVQGVPVYNTVAEAMEKHPITATILFIPAPGVKDAAFEAMTAGIQTLVIITEHVPLHDELDIMAYAERLGVIIVGPNTFGVISPGQSKMGIMPNRIYIPGPVGVVARSGTLSYEIAYNLTMHDLGQSTVVGLGGDRVVGLSFVEVLKRFEADPETKVVVLVGEIGGNAEEEAALYIKEMTKPVVAFLAGSSAPPGKRMGHAGAIIERGRGTFESKVAALTAAGAKVVSLPWEVAEQVKNILTQNDEVC</sequence>
<dbReference type="GO" id="GO:0004775">
    <property type="term" value="F:succinate-CoA ligase (ADP-forming) activity"/>
    <property type="evidence" value="ECO:0007669"/>
    <property type="project" value="UniProtKB-UniRule"/>
</dbReference>
<keyword evidence="11" id="KW-1185">Reference proteome</keyword>
<keyword evidence="3 5" id="KW-0547">Nucleotide-binding</keyword>
<dbReference type="GO" id="GO:0004776">
    <property type="term" value="F:succinate-CoA ligase (GDP-forming) activity"/>
    <property type="evidence" value="ECO:0007669"/>
    <property type="project" value="TreeGrafter"/>
</dbReference>
<evidence type="ECO:0000256" key="4">
    <source>
        <dbReference type="ARBA" id="ARBA00060724"/>
    </source>
</evidence>
<dbReference type="PANTHER" id="PTHR11117:SF2">
    <property type="entry name" value="SUCCINATE--COA LIGASE [ADP_GDP-FORMING] SUBUNIT ALPHA, MITOCHONDRIAL"/>
    <property type="match status" value="1"/>
</dbReference>
<dbReference type="SUPFAM" id="SSF51735">
    <property type="entry name" value="NAD(P)-binding Rossmann-fold domains"/>
    <property type="match status" value="1"/>
</dbReference>
<feature type="binding site" evidence="5">
    <location>
        <position position="43"/>
    </location>
    <ligand>
        <name>CoA</name>
        <dbReference type="ChEBI" id="CHEBI:57287"/>
    </ligand>
</feature>
<comment type="catalytic activity">
    <reaction evidence="5 8">
        <text>succinate + ATP + CoA = succinyl-CoA + ADP + phosphate</text>
        <dbReference type="Rhea" id="RHEA:17661"/>
        <dbReference type="ChEBI" id="CHEBI:30031"/>
        <dbReference type="ChEBI" id="CHEBI:30616"/>
        <dbReference type="ChEBI" id="CHEBI:43474"/>
        <dbReference type="ChEBI" id="CHEBI:57287"/>
        <dbReference type="ChEBI" id="CHEBI:57292"/>
        <dbReference type="ChEBI" id="CHEBI:456216"/>
        <dbReference type="EC" id="6.2.1.5"/>
    </reaction>
</comment>
<dbReference type="PROSITE" id="PS00399">
    <property type="entry name" value="SUCCINYL_COA_LIG_2"/>
    <property type="match status" value="1"/>
</dbReference>
<feature type="binding site" evidence="5">
    <location>
        <begin position="17"/>
        <end position="20"/>
    </location>
    <ligand>
        <name>CoA</name>
        <dbReference type="ChEBI" id="CHEBI:57287"/>
    </ligand>
</feature>
<dbReference type="InterPro" id="IPR003781">
    <property type="entry name" value="CoA-bd"/>
</dbReference>
<dbReference type="EC" id="6.2.1.5" evidence="5"/>
<dbReference type="Pfam" id="PF02629">
    <property type="entry name" value="CoA_binding"/>
    <property type="match status" value="1"/>
</dbReference>
<organism evidence="10 11">
    <name type="scientific">Desulforamulus ruminis (strain ATCC 23193 / DSM 2154 / NCIMB 8452 / DL)</name>
    <name type="common">Desulfotomaculum ruminis</name>
    <dbReference type="NCBI Taxonomy" id="696281"/>
    <lineage>
        <taxon>Bacteria</taxon>
        <taxon>Bacillati</taxon>
        <taxon>Bacillota</taxon>
        <taxon>Clostridia</taxon>
        <taxon>Eubacteriales</taxon>
        <taxon>Peptococcaceae</taxon>
        <taxon>Desulforamulus</taxon>
    </lineage>
</organism>
<dbReference type="FunFam" id="3.40.50.261:FF:000006">
    <property type="entry name" value="Succinate--CoA ligase [ADP-forming] subunit alpha"/>
    <property type="match status" value="1"/>
</dbReference>
<dbReference type="FunFam" id="3.40.50.720:FF:000277">
    <property type="entry name" value="Succinate--CoA ligase [ADP-forming] subunit alpha"/>
    <property type="match status" value="1"/>
</dbReference>
<accession>F6DLF3</accession>
<dbReference type="NCBIfam" id="NF004230">
    <property type="entry name" value="PRK05678.1"/>
    <property type="match status" value="1"/>
</dbReference>
<dbReference type="InterPro" id="IPR005811">
    <property type="entry name" value="SUCC_ACL_C"/>
</dbReference>
<dbReference type="InterPro" id="IPR005810">
    <property type="entry name" value="CoA_lig_alpha"/>
</dbReference>
<protein>
    <recommendedName>
        <fullName evidence="5">Succinate--CoA ligase [ADP-forming] subunit alpha</fullName>
        <ecNumber evidence="5">6.2.1.5</ecNumber>
    </recommendedName>
    <alternativeName>
        <fullName evidence="5">Succinyl-CoA synthetase subunit alpha</fullName>
        <shortName evidence="5">SCS-alpha</shortName>
    </alternativeName>
</protein>
<proteinExistence type="inferred from homology"/>
<reference evidence="11" key="1">
    <citation type="submission" date="2011-05" db="EMBL/GenBank/DDBJ databases">
        <title>Complete sequence of Desulfotomaculum ruminis DSM 2154.</title>
        <authorList>
            <person name="Lucas S."/>
            <person name="Copeland A."/>
            <person name="Lapidus A."/>
            <person name="Cheng J.-F."/>
            <person name="Goodwin L."/>
            <person name="Pitluck S."/>
            <person name="Lu M."/>
            <person name="Detter J.C."/>
            <person name="Han C."/>
            <person name="Tapia R."/>
            <person name="Land M."/>
            <person name="Hauser L."/>
            <person name="Kyrpides N."/>
            <person name="Ivanova N."/>
            <person name="Mikhailova N."/>
            <person name="Pagani I."/>
            <person name="Stams A.J.M."/>
            <person name="Plugge C.M."/>
            <person name="Muyzer G."/>
            <person name="Kuever J."/>
            <person name="Parshina S.N."/>
            <person name="Ivanova A.E."/>
            <person name="Nazina T.N."/>
            <person name="Brambilla E."/>
            <person name="Spring S."/>
            <person name="Klenk H.-P."/>
            <person name="Woyke T."/>
        </authorList>
    </citation>
    <scope>NUCLEOTIDE SEQUENCE [LARGE SCALE GENOMIC DNA]</scope>
    <source>
        <strain evidence="11">ATCC 23193 / DSM 2154 / NCIB 8452 / DL</strain>
    </source>
</reference>
<evidence type="ECO:0000313" key="10">
    <source>
        <dbReference type="EMBL" id="AEG60501.1"/>
    </source>
</evidence>
<evidence type="ECO:0000313" key="11">
    <source>
        <dbReference type="Proteomes" id="UP000009234"/>
    </source>
</evidence>
<comment type="subunit">
    <text evidence="5 8">Heterotetramer of two alpha and two beta subunits.</text>
</comment>
<evidence type="ECO:0000256" key="1">
    <source>
        <dbReference type="ARBA" id="ARBA00022532"/>
    </source>
</evidence>
<reference evidence="10 11" key="2">
    <citation type="journal article" date="2012" name="Stand. Genomic Sci.">
        <title>Complete genome sequence of the sulfate-reducing firmicute Desulfotomaculum ruminis type strain (DL(T)).</title>
        <authorList>
            <person name="Spring S."/>
            <person name="Visser M."/>
            <person name="Lu M."/>
            <person name="Copeland A."/>
            <person name="Lapidus A."/>
            <person name="Lucas S."/>
            <person name="Cheng J.F."/>
            <person name="Han C."/>
            <person name="Tapia R."/>
            <person name="Goodwin L.A."/>
            <person name="Pitluck S."/>
            <person name="Ivanova N."/>
            <person name="Land M."/>
            <person name="Hauser L."/>
            <person name="Larimer F."/>
            <person name="Rohde M."/>
            <person name="Goker M."/>
            <person name="Detter J.C."/>
            <person name="Kyrpides N.C."/>
            <person name="Woyke T."/>
            <person name="Schaap P.J."/>
            <person name="Plugge C.M."/>
            <person name="Muyzer G."/>
            <person name="Kuever J."/>
            <person name="Pereira I.A."/>
            <person name="Parshina S.N."/>
            <person name="Bernier-Latmani R."/>
            <person name="Stams A.J."/>
            <person name="Klenk H.P."/>
        </authorList>
    </citation>
    <scope>NUCLEOTIDE SEQUENCE [LARGE SCALE GENOMIC DNA]</scope>
    <source>
        <strain evidence="11">ATCC 23193 / DSM 2154 / NCIB 8452 / DL</strain>
    </source>
</reference>
<dbReference type="Gene3D" id="3.40.50.261">
    <property type="entry name" value="Succinyl-CoA synthetase domains"/>
    <property type="match status" value="1"/>
</dbReference>
<dbReference type="HOGENOM" id="CLU_052104_0_0_9"/>
<comment type="similarity">
    <text evidence="4 5 7">Belongs to the succinate/malate CoA ligase alpha subunit family.</text>
</comment>
<evidence type="ECO:0000256" key="8">
    <source>
        <dbReference type="RuleBase" id="RU000699"/>
    </source>
</evidence>
<dbReference type="GO" id="GO:0009361">
    <property type="term" value="C:succinate-CoA ligase complex (ADP-forming)"/>
    <property type="evidence" value="ECO:0007669"/>
    <property type="project" value="TreeGrafter"/>
</dbReference>
<dbReference type="EMBL" id="CP002780">
    <property type="protein sequence ID" value="AEG60501.1"/>
    <property type="molecule type" value="Genomic_DNA"/>
</dbReference>
<dbReference type="RefSeq" id="WP_013842260.1">
    <property type="nucleotide sequence ID" value="NC_015589.1"/>
</dbReference>
<dbReference type="HAMAP" id="MF_01988">
    <property type="entry name" value="Succ_CoA_alpha"/>
    <property type="match status" value="1"/>
</dbReference>
<feature type="active site" description="Tele-phosphohistidine intermediate" evidence="5 6">
    <location>
        <position position="246"/>
    </location>
</feature>
<feature type="binding site" evidence="5">
    <location>
        <begin position="96"/>
        <end position="98"/>
    </location>
    <ligand>
        <name>CoA</name>
        <dbReference type="ChEBI" id="CHEBI:57287"/>
    </ligand>
</feature>
<dbReference type="GO" id="GO:0000166">
    <property type="term" value="F:nucleotide binding"/>
    <property type="evidence" value="ECO:0007669"/>
    <property type="project" value="UniProtKB-KW"/>
</dbReference>
<dbReference type="UniPathway" id="UPA00223">
    <property type="reaction ID" value="UER00999"/>
</dbReference>
<evidence type="ECO:0000256" key="5">
    <source>
        <dbReference type="HAMAP-Rule" id="MF_01988"/>
    </source>
</evidence>
<evidence type="ECO:0000259" key="9">
    <source>
        <dbReference type="SMART" id="SM00881"/>
    </source>
</evidence>
<evidence type="ECO:0000256" key="3">
    <source>
        <dbReference type="ARBA" id="ARBA00022741"/>
    </source>
</evidence>
<comment type="catalytic activity">
    <reaction evidence="5">
        <text>GTP + succinate + CoA = succinyl-CoA + GDP + phosphate</text>
        <dbReference type="Rhea" id="RHEA:22120"/>
        <dbReference type="ChEBI" id="CHEBI:30031"/>
        <dbReference type="ChEBI" id="CHEBI:37565"/>
        <dbReference type="ChEBI" id="CHEBI:43474"/>
        <dbReference type="ChEBI" id="CHEBI:57287"/>
        <dbReference type="ChEBI" id="CHEBI:57292"/>
        <dbReference type="ChEBI" id="CHEBI:58189"/>
    </reaction>
</comment>
<evidence type="ECO:0000256" key="2">
    <source>
        <dbReference type="ARBA" id="ARBA00022598"/>
    </source>
</evidence>
<dbReference type="Proteomes" id="UP000009234">
    <property type="component" value="Chromosome"/>
</dbReference>
<dbReference type="NCBIfam" id="TIGR01019">
    <property type="entry name" value="sucCoAalpha"/>
    <property type="match status" value="1"/>
</dbReference>
<evidence type="ECO:0000256" key="6">
    <source>
        <dbReference type="PIRSR" id="PIRSR001553-1"/>
    </source>
</evidence>
<name>F6DLF3_DESRL</name>
<evidence type="ECO:0000256" key="7">
    <source>
        <dbReference type="RuleBase" id="RU000677"/>
    </source>
</evidence>
<keyword evidence="2 5" id="KW-0436">Ligase</keyword>